<dbReference type="EMBL" id="VJMH01007333">
    <property type="protein sequence ID" value="KAF0684002.1"/>
    <property type="molecule type" value="Genomic_DNA"/>
</dbReference>
<evidence type="ECO:0000313" key="1">
    <source>
        <dbReference type="EMBL" id="KAF0684002.1"/>
    </source>
</evidence>
<accession>A0A6A4XM69</accession>
<gene>
    <name evidence="1" type="ORF">As57867_023922</name>
</gene>
<proteinExistence type="predicted"/>
<organism evidence="1">
    <name type="scientific">Aphanomyces stellatus</name>
    <dbReference type="NCBI Taxonomy" id="120398"/>
    <lineage>
        <taxon>Eukaryota</taxon>
        <taxon>Sar</taxon>
        <taxon>Stramenopiles</taxon>
        <taxon>Oomycota</taxon>
        <taxon>Saprolegniomycetes</taxon>
        <taxon>Saprolegniales</taxon>
        <taxon>Verrucalvaceae</taxon>
        <taxon>Aphanomyces</taxon>
    </lineage>
</organism>
<dbReference type="OrthoDB" id="123517at2759"/>
<dbReference type="AlphaFoldDB" id="A0A6A4XM69"/>
<comment type="caution">
    <text evidence="1">The sequence shown here is derived from an EMBL/GenBank/DDBJ whole genome shotgun (WGS) entry which is preliminary data.</text>
</comment>
<protein>
    <submittedName>
        <fullName evidence="1">Uncharacterized protein</fullName>
    </submittedName>
</protein>
<feature type="non-terminal residue" evidence="1">
    <location>
        <position position="161"/>
    </location>
</feature>
<reference evidence="1" key="1">
    <citation type="submission" date="2019-06" db="EMBL/GenBank/DDBJ databases">
        <title>Genomics analysis of Aphanomyces spp. identifies a new class of oomycete effector associated with host adaptation.</title>
        <authorList>
            <person name="Gaulin E."/>
        </authorList>
    </citation>
    <scope>NUCLEOTIDE SEQUENCE</scope>
    <source>
        <strain evidence="1">CBS 578.67</strain>
    </source>
</reference>
<name>A0A6A4XM69_9STRA</name>
<sequence length="161" mass="18151">MENNRPVWYCLVNGQGEAYRQTTTDFVNIPSPGFVAQLRKEVKANHTSVLKNVDSSQLIVFANKAEFDKGPKKRVFLRPSATIGTFGSSMKEALLVVVPTHYLVAPDEDYPAKRKKMIPVPRAAWFTSELTVFCTVELSLSEWLAMTYNGTFENLSWNGKE</sequence>